<protein>
    <recommendedName>
        <fullName evidence="4">Lipoprotein</fullName>
    </recommendedName>
</protein>
<evidence type="ECO:0000256" key="1">
    <source>
        <dbReference type="SAM" id="MobiDB-lite"/>
    </source>
</evidence>
<name>A0ABW0YYI2_9ACTN</name>
<evidence type="ECO:0000313" key="2">
    <source>
        <dbReference type="EMBL" id="MFC5721655.1"/>
    </source>
</evidence>
<keyword evidence="3" id="KW-1185">Reference proteome</keyword>
<sequence length="251" mass="26973">MPRPARPHRPGSVPPLPRPARRRHRARLLGAGALLAAAVTGCGTVGEPLSAGRTAPAAAPSPLWPDRSPAPTPTGEQHGDASSTPVPGIPAVPAGDIRRVDPYSVIKAEVAAHRHDVTGADGLDEETAAKLVSCSQEHRDCPLRTPVYSDLTGDGRVDLIMGIEMGEHFLGLRCYTVSDGRLIRIMATVVRPSSVEVSGRDLIVWEPSTTPHYAVRSVYSWDAHRRYMDLQSDEIRRTDAGTSSEAPEHSR</sequence>
<comment type="caution">
    <text evidence="2">The sequence shown here is derived from an EMBL/GenBank/DDBJ whole genome shotgun (WGS) entry which is preliminary data.</text>
</comment>
<dbReference type="Proteomes" id="UP001596083">
    <property type="component" value="Unassembled WGS sequence"/>
</dbReference>
<dbReference type="EMBL" id="JBHSPB010000008">
    <property type="protein sequence ID" value="MFC5721655.1"/>
    <property type="molecule type" value="Genomic_DNA"/>
</dbReference>
<accession>A0ABW0YYI2</accession>
<reference evidence="3" key="1">
    <citation type="journal article" date="2019" name="Int. J. Syst. Evol. Microbiol.">
        <title>The Global Catalogue of Microorganisms (GCM) 10K type strain sequencing project: providing services to taxonomists for standard genome sequencing and annotation.</title>
        <authorList>
            <consortium name="The Broad Institute Genomics Platform"/>
            <consortium name="The Broad Institute Genome Sequencing Center for Infectious Disease"/>
            <person name="Wu L."/>
            <person name="Ma J."/>
        </authorList>
    </citation>
    <scope>NUCLEOTIDE SEQUENCE [LARGE SCALE GENOMIC DNA]</scope>
    <source>
        <strain evidence="3">CGMCC 4.7304</strain>
    </source>
</reference>
<proteinExistence type="predicted"/>
<gene>
    <name evidence="2" type="ORF">ACFP1Z_15900</name>
</gene>
<dbReference type="RefSeq" id="WP_390316965.1">
    <property type="nucleotide sequence ID" value="NZ_JBHSPB010000008.1"/>
</dbReference>
<organism evidence="2 3">
    <name type="scientific">Streptomyces gamaensis</name>
    <dbReference type="NCBI Taxonomy" id="1763542"/>
    <lineage>
        <taxon>Bacteria</taxon>
        <taxon>Bacillati</taxon>
        <taxon>Actinomycetota</taxon>
        <taxon>Actinomycetes</taxon>
        <taxon>Kitasatosporales</taxon>
        <taxon>Streptomycetaceae</taxon>
        <taxon>Streptomyces</taxon>
    </lineage>
</organism>
<feature type="region of interest" description="Disordered" evidence="1">
    <location>
        <begin position="51"/>
        <end position="94"/>
    </location>
</feature>
<feature type="region of interest" description="Disordered" evidence="1">
    <location>
        <begin position="1"/>
        <end position="22"/>
    </location>
</feature>
<evidence type="ECO:0000313" key="3">
    <source>
        <dbReference type="Proteomes" id="UP001596083"/>
    </source>
</evidence>
<evidence type="ECO:0008006" key="4">
    <source>
        <dbReference type="Google" id="ProtNLM"/>
    </source>
</evidence>